<gene>
    <name evidence="2" type="ORF">ACFOWM_01800</name>
</gene>
<keyword evidence="1" id="KW-0732">Signal</keyword>
<evidence type="ECO:0000313" key="2">
    <source>
        <dbReference type="EMBL" id="MFC4261600.1"/>
    </source>
</evidence>
<accession>A0ABV8QMS4</accession>
<sequence>MKKIIITFIALCSLFVAKATPLKDSLTGEKVLQKMYKKYKGNWYKNFTFTQTTETFKKDSLVKTDTWYESIVFPDYFRISIGAAENGNAVIYNKDSVFQIRKSKLVNKSLRTDDLTFLLGGMYFLPYDTVKSKILKEGYDYTKAYETTYNGKAVYVIGANNENEKVSQLFIEKERLIVVRFIKYIGKTKQEAIFDGHQKVGKAYTETIVSFYINDAMLQKEKYYDCKFNTTIDMAIFDPYQFK</sequence>
<dbReference type="RefSeq" id="WP_379706243.1">
    <property type="nucleotide sequence ID" value="NZ_JBHSCZ010000001.1"/>
</dbReference>
<organism evidence="2 3">
    <name type="scientific">Ferruginibacter yonginensis</name>
    <dbReference type="NCBI Taxonomy" id="1310416"/>
    <lineage>
        <taxon>Bacteria</taxon>
        <taxon>Pseudomonadati</taxon>
        <taxon>Bacteroidota</taxon>
        <taxon>Chitinophagia</taxon>
        <taxon>Chitinophagales</taxon>
        <taxon>Chitinophagaceae</taxon>
        <taxon>Ferruginibacter</taxon>
    </lineage>
</organism>
<dbReference type="EMBL" id="JBHSCZ010000001">
    <property type="protein sequence ID" value="MFC4261600.1"/>
    <property type="molecule type" value="Genomic_DNA"/>
</dbReference>
<dbReference type="Proteomes" id="UP001595907">
    <property type="component" value="Unassembled WGS sequence"/>
</dbReference>
<name>A0ABV8QMS4_9BACT</name>
<protein>
    <recommendedName>
        <fullName evidence="4">Outer membrane lipoprotein-sorting protein</fullName>
    </recommendedName>
</protein>
<reference evidence="3" key="1">
    <citation type="journal article" date="2019" name="Int. J. Syst. Evol. Microbiol.">
        <title>The Global Catalogue of Microorganisms (GCM) 10K type strain sequencing project: providing services to taxonomists for standard genome sequencing and annotation.</title>
        <authorList>
            <consortium name="The Broad Institute Genomics Platform"/>
            <consortium name="The Broad Institute Genome Sequencing Center for Infectious Disease"/>
            <person name="Wu L."/>
            <person name="Ma J."/>
        </authorList>
    </citation>
    <scope>NUCLEOTIDE SEQUENCE [LARGE SCALE GENOMIC DNA]</scope>
    <source>
        <strain evidence="3">CECT 8289</strain>
    </source>
</reference>
<feature type="chain" id="PRO_5046477593" description="Outer membrane lipoprotein-sorting protein" evidence="1">
    <location>
        <begin position="20"/>
        <end position="243"/>
    </location>
</feature>
<evidence type="ECO:0008006" key="4">
    <source>
        <dbReference type="Google" id="ProtNLM"/>
    </source>
</evidence>
<keyword evidence="3" id="KW-1185">Reference proteome</keyword>
<evidence type="ECO:0000256" key="1">
    <source>
        <dbReference type="SAM" id="SignalP"/>
    </source>
</evidence>
<proteinExistence type="predicted"/>
<comment type="caution">
    <text evidence="2">The sequence shown here is derived from an EMBL/GenBank/DDBJ whole genome shotgun (WGS) entry which is preliminary data.</text>
</comment>
<evidence type="ECO:0000313" key="3">
    <source>
        <dbReference type="Proteomes" id="UP001595907"/>
    </source>
</evidence>
<feature type="signal peptide" evidence="1">
    <location>
        <begin position="1"/>
        <end position="19"/>
    </location>
</feature>